<feature type="region of interest" description="Disordered" evidence="1">
    <location>
        <begin position="117"/>
        <end position="143"/>
    </location>
</feature>
<dbReference type="EMBL" id="LAZR01050073">
    <property type="protein sequence ID" value="KKK88175.1"/>
    <property type="molecule type" value="Genomic_DNA"/>
</dbReference>
<organism evidence="2">
    <name type="scientific">marine sediment metagenome</name>
    <dbReference type="NCBI Taxonomy" id="412755"/>
    <lineage>
        <taxon>unclassified sequences</taxon>
        <taxon>metagenomes</taxon>
        <taxon>ecological metagenomes</taxon>
    </lineage>
</organism>
<name>A0A0F8ZQ90_9ZZZZ</name>
<sequence length="143" mass="14451">MPGVGPRTLPSKDALMEWLRSILGATEKTVLAGPPGAAGIGARALGQTYAGSADVVSGMYEEGKRRALGAAGEFQKGAGFGGVEAPKPPTTLAGPTERAVVPGPRVSQVAPTKVVDPLDRPVAGPGFQQGVPPTPQPSFNLGR</sequence>
<evidence type="ECO:0000313" key="2">
    <source>
        <dbReference type="EMBL" id="KKK88175.1"/>
    </source>
</evidence>
<proteinExistence type="predicted"/>
<reference evidence="2" key="1">
    <citation type="journal article" date="2015" name="Nature">
        <title>Complex archaea that bridge the gap between prokaryotes and eukaryotes.</title>
        <authorList>
            <person name="Spang A."/>
            <person name="Saw J.H."/>
            <person name="Jorgensen S.L."/>
            <person name="Zaremba-Niedzwiedzka K."/>
            <person name="Martijn J."/>
            <person name="Lind A.E."/>
            <person name="van Eijk R."/>
            <person name="Schleper C."/>
            <person name="Guy L."/>
            <person name="Ettema T.J."/>
        </authorList>
    </citation>
    <scope>NUCLEOTIDE SEQUENCE</scope>
</reference>
<gene>
    <name evidence="2" type="ORF">LCGC14_2745810</name>
</gene>
<protein>
    <submittedName>
        <fullName evidence="2">Uncharacterized protein</fullName>
    </submittedName>
</protein>
<dbReference type="AlphaFoldDB" id="A0A0F8ZQ90"/>
<accession>A0A0F8ZQ90</accession>
<feature type="non-terminal residue" evidence="2">
    <location>
        <position position="143"/>
    </location>
</feature>
<evidence type="ECO:0000256" key="1">
    <source>
        <dbReference type="SAM" id="MobiDB-lite"/>
    </source>
</evidence>
<comment type="caution">
    <text evidence="2">The sequence shown here is derived from an EMBL/GenBank/DDBJ whole genome shotgun (WGS) entry which is preliminary data.</text>
</comment>